<dbReference type="AlphaFoldDB" id="A0A919VM18"/>
<protein>
    <recommendedName>
        <fullName evidence="1">DUF4037 domain-containing protein</fullName>
    </recommendedName>
</protein>
<organism evidence="2 3">
    <name type="scientific">Actinoplanes auranticolor</name>
    <dbReference type="NCBI Taxonomy" id="47988"/>
    <lineage>
        <taxon>Bacteria</taxon>
        <taxon>Bacillati</taxon>
        <taxon>Actinomycetota</taxon>
        <taxon>Actinomycetes</taxon>
        <taxon>Micromonosporales</taxon>
        <taxon>Micromonosporaceae</taxon>
        <taxon>Actinoplanes</taxon>
    </lineage>
</organism>
<accession>A0A919VM18</accession>
<reference evidence="2" key="1">
    <citation type="submission" date="2021-03" db="EMBL/GenBank/DDBJ databases">
        <title>Whole genome shotgun sequence of Actinoplanes auranticolor NBRC 12245.</title>
        <authorList>
            <person name="Komaki H."/>
            <person name="Tamura T."/>
        </authorList>
    </citation>
    <scope>NUCLEOTIDE SEQUENCE</scope>
    <source>
        <strain evidence="2">NBRC 12245</strain>
    </source>
</reference>
<evidence type="ECO:0000313" key="2">
    <source>
        <dbReference type="EMBL" id="GIM71199.1"/>
    </source>
</evidence>
<evidence type="ECO:0000313" key="3">
    <source>
        <dbReference type="Proteomes" id="UP000681340"/>
    </source>
</evidence>
<evidence type="ECO:0000259" key="1">
    <source>
        <dbReference type="Pfam" id="PF13228"/>
    </source>
</evidence>
<gene>
    <name evidence="2" type="ORF">Aau02nite_44790</name>
</gene>
<dbReference type="InterPro" id="IPR025117">
    <property type="entry name" value="DUF4037"/>
</dbReference>
<name>A0A919VM18_9ACTN</name>
<proteinExistence type="predicted"/>
<dbReference type="Pfam" id="PF13228">
    <property type="entry name" value="DUF4037"/>
    <property type="match status" value="1"/>
</dbReference>
<dbReference type="Proteomes" id="UP000681340">
    <property type="component" value="Unassembled WGS sequence"/>
</dbReference>
<keyword evidence="3" id="KW-1185">Reference proteome</keyword>
<dbReference type="EMBL" id="BOQL01000036">
    <property type="protein sequence ID" value="GIM71199.1"/>
    <property type="molecule type" value="Genomic_DNA"/>
</dbReference>
<sequence length="362" mass="38112">MRQAGTVTGIALSHRFYDQAVRPLLGGRPHAAALLGEGSEVLGLDDTVSTDHDFGPRVQVFLPDGAAPPSFAALPDTFEGHPTVFATTDRNDGEPGHQVEVTSAAAFFTRRLGVDPAGGLALADWLLTPTQTLATLTAGAVFHDPDGELTRRREALRWYPADVWRYALAAGWLRVAQEEAFVGRAGAVGDDLGSRLVAARLARELVRLAFLIERRWAPYPKWLGSSFARLDLAATAGPALAAATAAAHWRDREAALVEAAGVLVTATNNLGLAAPVDPAPRTYHTRDIRVLSADRLTVALAAAITDPGTRALVDRLGGRQGGPIATLPGTIDQVTDSTEILGDPARCRRAGPLLGLTGGTAP</sequence>
<comment type="caution">
    <text evidence="2">The sequence shown here is derived from an EMBL/GenBank/DDBJ whole genome shotgun (WGS) entry which is preliminary data.</text>
</comment>
<feature type="domain" description="DUF4037" evidence="1">
    <location>
        <begin position="125"/>
        <end position="223"/>
    </location>
</feature>